<dbReference type="EMBL" id="PP885733">
    <property type="protein sequence ID" value="XCN28171.1"/>
    <property type="molecule type" value="Genomic_DNA"/>
</dbReference>
<evidence type="ECO:0000313" key="2">
    <source>
        <dbReference type="EMBL" id="XCN28171.1"/>
    </source>
</evidence>
<feature type="compositionally biased region" description="Low complexity" evidence="1">
    <location>
        <begin position="1"/>
        <end position="15"/>
    </location>
</feature>
<sequence>MSLDNNFDANNSSSNKPNQGANTNMSNNPLLDLLGVANLISSTHSIAEVNDIQKSLEDTVKYLDKNTASQAQKLSLPRTIQQITSDISPQLPGIALSTVVNNTCYVMPVLFFKSGVTEATESIYLANETMPRGVAKAATSFMNGELMERIKQAYAVRDGKTMDRVIIVSPKVENLEANLKNALKVEDVVVDVRNSILKEWTTGLFNLVGLDVIKAGGKLPVMFKDGKVFGKDDAAVARVEAVNKLSIDGKPTSYNLAVKLSTTNKNNTQNVNSNNTKTIATSYLTVTLEAMNQQQFLQARQQRPGHGVGPLVPVISTGVTLPGETLNQNNSMLTALLGLYASIGANQLQFFSEAFRGKEVGNRGNIGNFNNYLTQMLGGAYGTQQAITDKNITNAAVTNAWLQNYVAPNAVYVLDLPMFSDDVSNGDFWWNIIGKQSGSTYHRTLIALLDSLSGGNFSTIIAEHASRAGRDAKKEWAAGDAILNATQMMIPTGIAQGKDGKWFNLAEVDGMFLRQENYYGSNEAAVNEYLALLSGHSGGDWKVRQFNIYNRLNQLFSSNVIIDGWSRRLIWSDAFFNTIAKAMAGAGMLSMSGSVGQSMWTMQYSNDYLTNTISAGINQSMPVGAMQFNGGYTHY</sequence>
<name>A0AAU8KZF3_9CAUD</name>
<organism evidence="2">
    <name type="scientific">Pantoea phage Survivor</name>
    <dbReference type="NCBI Taxonomy" id="3232176"/>
    <lineage>
        <taxon>Viruses</taxon>
        <taxon>Duplodnaviria</taxon>
        <taxon>Heunggongvirae</taxon>
        <taxon>Uroviricota</taxon>
        <taxon>Caudoviricetes</taxon>
    </lineage>
</organism>
<feature type="compositionally biased region" description="Polar residues" evidence="1">
    <location>
        <begin position="16"/>
        <end position="26"/>
    </location>
</feature>
<protein>
    <submittedName>
        <fullName evidence="2">Uncharacterized protein</fullName>
    </submittedName>
</protein>
<proteinExistence type="predicted"/>
<accession>A0AAU8KZF3</accession>
<feature type="region of interest" description="Disordered" evidence="1">
    <location>
        <begin position="1"/>
        <end position="26"/>
    </location>
</feature>
<reference evidence="2" key="1">
    <citation type="submission" date="2024-06" db="EMBL/GenBank/DDBJ databases">
        <authorList>
            <person name="Gannavaram S."/>
            <person name="Nemani S."/>
            <person name="Datta M."/>
            <person name="Picchiottino A."/>
            <person name="Mereddy A."/>
            <person name="Gannavaram N."/>
            <person name="Honeycutt C."/>
            <person name="Tran D."/>
            <person name="Choi K."/>
            <person name="Srinivasan K."/>
            <person name="Johnson A."/>
        </authorList>
    </citation>
    <scope>NUCLEOTIDE SEQUENCE</scope>
</reference>
<evidence type="ECO:0000256" key="1">
    <source>
        <dbReference type="SAM" id="MobiDB-lite"/>
    </source>
</evidence>